<evidence type="ECO:0000313" key="4">
    <source>
        <dbReference type="Proteomes" id="UP000184356"/>
    </source>
</evidence>
<dbReference type="OrthoDB" id="6133115at2759"/>
<reference evidence="4" key="1">
    <citation type="journal article" date="2017" name="Genome Biol.">
        <title>Comparative genomics reveals high biological diversity and specific adaptations in the industrially and medically important fungal genus Aspergillus.</title>
        <authorList>
            <person name="de Vries R.P."/>
            <person name="Riley R."/>
            <person name="Wiebenga A."/>
            <person name="Aguilar-Osorio G."/>
            <person name="Amillis S."/>
            <person name="Uchima C.A."/>
            <person name="Anderluh G."/>
            <person name="Asadollahi M."/>
            <person name="Askin M."/>
            <person name="Barry K."/>
            <person name="Battaglia E."/>
            <person name="Bayram O."/>
            <person name="Benocci T."/>
            <person name="Braus-Stromeyer S.A."/>
            <person name="Caldana C."/>
            <person name="Canovas D."/>
            <person name="Cerqueira G.C."/>
            <person name="Chen F."/>
            <person name="Chen W."/>
            <person name="Choi C."/>
            <person name="Clum A."/>
            <person name="Dos Santos R.A."/>
            <person name="Damasio A.R."/>
            <person name="Diallinas G."/>
            <person name="Emri T."/>
            <person name="Fekete E."/>
            <person name="Flipphi M."/>
            <person name="Freyberg S."/>
            <person name="Gallo A."/>
            <person name="Gournas C."/>
            <person name="Habgood R."/>
            <person name="Hainaut M."/>
            <person name="Harispe M.L."/>
            <person name="Henrissat B."/>
            <person name="Hilden K.S."/>
            <person name="Hope R."/>
            <person name="Hossain A."/>
            <person name="Karabika E."/>
            <person name="Karaffa L."/>
            <person name="Karanyi Z."/>
            <person name="Krasevec N."/>
            <person name="Kuo A."/>
            <person name="Kusch H."/>
            <person name="LaButti K."/>
            <person name="Lagendijk E.L."/>
            <person name="Lapidus A."/>
            <person name="Levasseur A."/>
            <person name="Lindquist E."/>
            <person name="Lipzen A."/>
            <person name="Logrieco A.F."/>
            <person name="MacCabe A."/>
            <person name="Maekelae M.R."/>
            <person name="Malavazi I."/>
            <person name="Melin P."/>
            <person name="Meyer V."/>
            <person name="Mielnichuk N."/>
            <person name="Miskei M."/>
            <person name="Molnar A.P."/>
            <person name="Mule G."/>
            <person name="Ngan C.Y."/>
            <person name="Orejas M."/>
            <person name="Orosz E."/>
            <person name="Ouedraogo J.P."/>
            <person name="Overkamp K.M."/>
            <person name="Park H.-S."/>
            <person name="Perrone G."/>
            <person name="Piumi F."/>
            <person name="Punt P.J."/>
            <person name="Ram A.F."/>
            <person name="Ramon A."/>
            <person name="Rauscher S."/>
            <person name="Record E."/>
            <person name="Riano-Pachon D.M."/>
            <person name="Robert V."/>
            <person name="Roehrig J."/>
            <person name="Ruller R."/>
            <person name="Salamov A."/>
            <person name="Salih N.S."/>
            <person name="Samson R.A."/>
            <person name="Sandor E."/>
            <person name="Sanguinetti M."/>
            <person name="Schuetze T."/>
            <person name="Sepcic K."/>
            <person name="Shelest E."/>
            <person name="Sherlock G."/>
            <person name="Sophianopoulou V."/>
            <person name="Squina F.M."/>
            <person name="Sun H."/>
            <person name="Susca A."/>
            <person name="Todd R.B."/>
            <person name="Tsang A."/>
            <person name="Unkles S.E."/>
            <person name="van de Wiele N."/>
            <person name="van Rossen-Uffink D."/>
            <person name="Oliveira J.V."/>
            <person name="Vesth T.C."/>
            <person name="Visser J."/>
            <person name="Yu J.-H."/>
            <person name="Zhou M."/>
            <person name="Andersen M.R."/>
            <person name="Archer D.B."/>
            <person name="Baker S.E."/>
            <person name="Benoit I."/>
            <person name="Brakhage A.A."/>
            <person name="Braus G.H."/>
            <person name="Fischer R."/>
            <person name="Frisvad J.C."/>
            <person name="Goldman G.H."/>
            <person name="Houbraken J."/>
            <person name="Oakley B."/>
            <person name="Pocsi I."/>
            <person name="Scazzocchio C."/>
            <person name="Seiboth B."/>
            <person name="vanKuyk P.A."/>
            <person name="Wortman J."/>
            <person name="Dyer P.S."/>
            <person name="Grigoriev I.V."/>
        </authorList>
    </citation>
    <scope>NUCLEOTIDE SEQUENCE [LARGE SCALE GENOMIC DNA]</scope>
    <source>
        <strain evidence="4">CBS 593.65</strain>
    </source>
</reference>
<feature type="domain" description="Oxidoreductase acuF-like C2H2 type zinc-finger" evidence="2">
    <location>
        <begin position="282"/>
        <end position="309"/>
    </location>
</feature>
<dbReference type="PANTHER" id="PTHR35391:SF7">
    <property type="entry name" value="C2H2-TYPE DOMAIN-CONTAINING PROTEIN"/>
    <property type="match status" value="1"/>
</dbReference>
<dbReference type="EMBL" id="KV878592">
    <property type="protein sequence ID" value="OJJ55509.1"/>
    <property type="molecule type" value="Genomic_DNA"/>
</dbReference>
<feature type="region of interest" description="Disordered" evidence="1">
    <location>
        <begin position="397"/>
        <end position="488"/>
    </location>
</feature>
<feature type="compositionally biased region" description="Polar residues" evidence="1">
    <location>
        <begin position="409"/>
        <end position="418"/>
    </location>
</feature>
<dbReference type="InterPro" id="IPR058925">
    <property type="entry name" value="zf-C2H2_AcuF"/>
</dbReference>
<feature type="compositionally biased region" description="Basic and acidic residues" evidence="1">
    <location>
        <begin position="472"/>
        <end position="483"/>
    </location>
</feature>
<dbReference type="Proteomes" id="UP000184356">
    <property type="component" value="Unassembled WGS sequence"/>
</dbReference>
<dbReference type="GeneID" id="63763757"/>
<dbReference type="AlphaFoldDB" id="A0A1L9T7V2"/>
<gene>
    <name evidence="3" type="ORF">ASPSYDRAFT_48722</name>
</gene>
<dbReference type="Pfam" id="PF26082">
    <property type="entry name" value="zf-C2H2_AcuF"/>
    <property type="match status" value="1"/>
</dbReference>
<organism evidence="3 4">
    <name type="scientific">Aspergillus sydowii CBS 593.65</name>
    <dbReference type="NCBI Taxonomy" id="1036612"/>
    <lineage>
        <taxon>Eukaryota</taxon>
        <taxon>Fungi</taxon>
        <taxon>Dikarya</taxon>
        <taxon>Ascomycota</taxon>
        <taxon>Pezizomycotina</taxon>
        <taxon>Eurotiomycetes</taxon>
        <taxon>Eurotiomycetidae</taxon>
        <taxon>Eurotiales</taxon>
        <taxon>Aspergillaceae</taxon>
        <taxon>Aspergillus</taxon>
        <taxon>Aspergillus subgen. Nidulantes</taxon>
    </lineage>
</organism>
<sequence>MPSISDLTRGCLKQLNNLVSSESLLKHQNEVALRAWKDELGRLRLWAGNIGAHETGQSSLEYRLRDASHIKDQTVKILGGIERLITDLQATLSGKNEQEEELLDEDIGDLLAELTLEDGSEGTMTTQEAHESLVEKISLLFDISIAVRRPAHHDLLIGTEKSDAEPFKFHFRQHLSQKYPKADDLLVDHVSSAMARQRAVLKYRERNRQKLSQVLPMGNDGDNTVQLLETLAATYTQEADSESDTDLTINSDTSTTSYAGSLLACGERLAIPSLPKEAAQQAPFECPYCYIIITVKDRQAWARHIFRDLSPYTCVFSGCSIQRTPYDSRRDWYNHIQQRHLAGQDVEGSYNCPLCAEGPLLNDSFERHVGRHLEELALFVLPRDIEKDEVIYDESDDVYRESESEVDNPENNGSQLEPSSSADLQSSSSDTQQPQSIDLDPRGQSPLEMATGNSNDEEVGSSAPPTPGYSAVDRDRSSNSTDREEQDDSRLLWVTDLTDPSSVWRISSFRGGSMDMYICCGCGDGPKIWANNPYCVLCHHVTCSDCRIVR</sequence>
<feature type="compositionally biased region" description="Low complexity" evidence="1">
    <location>
        <begin position="419"/>
        <end position="438"/>
    </location>
</feature>
<keyword evidence="4" id="KW-1185">Reference proteome</keyword>
<evidence type="ECO:0000256" key="1">
    <source>
        <dbReference type="SAM" id="MobiDB-lite"/>
    </source>
</evidence>
<proteinExistence type="predicted"/>
<evidence type="ECO:0000313" key="3">
    <source>
        <dbReference type="EMBL" id="OJJ55509.1"/>
    </source>
</evidence>
<dbReference type="PANTHER" id="PTHR35391">
    <property type="entry name" value="C2H2-TYPE DOMAIN-CONTAINING PROTEIN-RELATED"/>
    <property type="match status" value="1"/>
</dbReference>
<evidence type="ECO:0000259" key="2">
    <source>
        <dbReference type="Pfam" id="PF26082"/>
    </source>
</evidence>
<protein>
    <recommendedName>
        <fullName evidence="2">Oxidoreductase acuF-like C2H2 type zinc-finger domain-containing protein</fullName>
    </recommendedName>
</protein>
<dbReference type="RefSeq" id="XP_040699315.1">
    <property type="nucleotide sequence ID" value="XM_040847684.1"/>
</dbReference>
<accession>A0A1L9T7V2</accession>
<name>A0A1L9T7V2_9EURO</name>
<dbReference type="STRING" id="1036612.A0A1L9T7V2"/>
<dbReference type="VEuPathDB" id="FungiDB:ASPSYDRAFT_48722"/>